<feature type="region of interest" description="Disordered" evidence="1">
    <location>
        <begin position="38"/>
        <end position="63"/>
    </location>
</feature>
<organism evidence="2 3">
    <name type="scientific">Hericium alpestre</name>
    <dbReference type="NCBI Taxonomy" id="135208"/>
    <lineage>
        <taxon>Eukaryota</taxon>
        <taxon>Fungi</taxon>
        <taxon>Dikarya</taxon>
        <taxon>Basidiomycota</taxon>
        <taxon>Agaricomycotina</taxon>
        <taxon>Agaricomycetes</taxon>
        <taxon>Russulales</taxon>
        <taxon>Hericiaceae</taxon>
        <taxon>Hericium</taxon>
    </lineage>
</organism>
<sequence>MLANPPHQPQLDPLALYSKSLHDYTLQLWTESRRLAEEKVRAKAAKKQEEDARMGARKDGPAS</sequence>
<evidence type="ECO:0000313" key="3">
    <source>
        <dbReference type="Proteomes" id="UP000298061"/>
    </source>
</evidence>
<dbReference type="EMBL" id="SFCI01000220">
    <property type="protein sequence ID" value="TFY81363.1"/>
    <property type="molecule type" value="Genomic_DNA"/>
</dbReference>
<accession>A0A4Z0A4W5</accession>
<dbReference type="Proteomes" id="UP000298061">
    <property type="component" value="Unassembled WGS sequence"/>
</dbReference>
<dbReference type="AlphaFoldDB" id="A0A4Z0A4W5"/>
<keyword evidence="3" id="KW-1185">Reference proteome</keyword>
<comment type="caution">
    <text evidence="2">The sequence shown here is derived from an EMBL/GenBank/DDBJ whole genome shotgun (WGS) entry which is preliminary data.</text>
</comment>
<protein>
    <submittedName>
        <fullName evidence="2">Uncharacterized protein</fullName>
    </submittedName>
</protein>
<reference evidence="2 3" key="1">
    <citation type="submission" date="2019-02" db="EMBL/GenBank/DDBJ databases">
        <title>Genome sequencing of the rare red list fungi Hericium alpestre (H. flagellum).</title>
        <authorList>
            <person name="Buettner E."/>
            <person name="Kellner H."/>
        </authorList>
    </citation>
    <scope>NUCLEOTIDE SEQUENCE [LARGE SCALE GENOMIC DNA]</scope>
    <source>
        <strain evidence="2 3">DSM 108284</strain>
    </source>
</reference>
<dbReference type="OrthoDB" id="3200519at2759"/>
<gene>
    <name evidence="2" type="ORF">EWM64_g2647</name>
</gene>
<name>A0A4Z0A4W5_9AGAM</name>
<evidence type="ECO:0000256" key="1">
    <source>
        <dbReference type="SAM" id="MobiDB-lite"/>
    </source>
</evidence>
<proteinExistence type="predicted"/>
<evidence type="ECO:0000313" key="2">
    <source>
        <dbReference type="EMBL" id="TFY81363.1"/>
    </source>
</evidence>